<keyword evidence="2" id="KW-0812">Transmembrane</keyword>
<feature type="transmembrane region" description="Helical" evidence="2">
    <location>
        <begin position="63"/>
        <end position="80"/>
    </location>
</feature>
<sequence>MKGFFWQIFDSFLNRLGITKADSQKLSSIPLRERLKVAAAAFLALLVVTYSSHVWLAPTPGTVMLASMGASAVLLFGLPNSPLARPWSFAAGHLIAGMIGLMCSQLFTDMALMAAVTIALVLLAMYIFECMHPPGGATALVPVIASHENLLDYQFLITPLLVNVFTMLLMAMLLNRLILGHNYLPRLRKNYDPVHLHHDPSPLKRLGLQPEDILHALNHYSTVVDVSEQDLERLYQEAQMHAVQRKLGDIRCKDVMSADLITVSPDTSLQETWKKLKTHKIRMLPVTDDTQQLLGVITVADFLKALGLTDLWSATGQFSALANARAFKLQNKLAADLMVTDVRAVSADEHLISLIPMLSDQGLHHVPVLDNQQKLVGIITQSDLIAALYAQHHDAVLQDSGSN</sequence>
<keyword evidence="2" id="KW-0472">Membrane</keyword>
<dbReference type="InterPro" id="IPR007065">
    <property type="entry name" value="HPP"/>
</dbReference>
<name>A0ABQ1RPM2_9ALTE</name>
<evidence type="ECO:0000256" key="2">
    <source>
        <dbReference type="SAM" id="Phobius"/>
    </source>
</evidence>
<dbReference type="SUPFAM" id="SSF54631">
    <property type="entry name" value="CBS-domain pair"/>
    <property type="match status" value="1"/>
</dbReference>
<dbReference type="Pfam" id="PF00571">
    <property type="entry name" value="CBS"/>
    <property type="match status" value="2"/>
</dbReference>
<keyword evidence="5" id="KW-1185">Reference proteome</keyword>
<dbReference type="InterPro" id="IPR000644">
    <property type="entry name" value="CBS_dom"/>
</dbReference>
<dbReference type="InterPro" id="IPR058581">
    <property type="entry name" value="TM_HPP"/>
</dbReference>
<comment type="caution">
    <text evidence="4">The sequence shown here is derived from an EMBL/GenBank/DDBJ whole genome shotgun (WGS) entry which is preliminary data.</text>
</comment>
<proteinExistence type="predicted"/>
<feature type="transmembrane region" description="Helical" evidence="2">
    <location>
        <begin position="110"/>
        <end position="128"/>
    </location>
</feature>
<evidence type="ECO:0000259" key="3">
    <source>
        <dbReference type="PROSITE" id="PS51371"/>
    </source>
</evidence>
<evidence type="ECO:0000256" key="1">
    <source>
        <dbReference type="PROSITE-ProRule" id="PRU00703"/>
    </source>
</evidence>
<evidence type="ECO:0000313" key="4">
    <source>
        <dbReference type="EMBL" id="GGD77543.1"/>
    </source>
</evidence>
<feature type="domain" description="CBS" evidence="3">
    <location>
        <begin position="256"/>
        <end position="315"/>
    </location>
</feature>
<dbReference type="PANTHER" id="PTHR33741:SF5">
    <property type="entry name" value="TRANSMEMBRANE PROTEIN DDB_G0269096-RELATED"/>
    <property type="match status" value="1"/>
</dbReference>
<dbReference type="CDD" id="cd04600">
    <property type="entry name" value="CBS_pair_HPP_assoc"/>
    <property type="match status" value="1"/>
</dbReference>
<dbReference type="Pfam" id="PF04982">
    <property type="entry name" value="TM_HPP"/>
    <property type="match status" value="1"/>
</dbReference>
<dbReference type="Gene3D" id="3.10.580.10">
    <property type="entry name" value="CBS-domain"/>
    <property type="match status" value="1"/>
</dbReference>
<feature type="transmembrane region" description="Helical" evidence="2">
    <location>
        <begin position="156"/>
        <end position="179"/>
    </location>
</feature>
<protein>
    <submittedName>
        <fullName evidence="4">Membrane protein</fullName>
    </submittedName>
</protein>
<dbReference type="PROSITE" id="PS51371">
    <property type="entry name" value="CBS"/>
    <property type="match status" value="2"/>
</dbReference>
<dbReference type="PANTHER" id="PTHR33741">
    <property type="entry name" value="TRANSMEMBRANE PROTEIN DDB_G0269096-RELATED"/>
    <property type="match status" value="1"/>
</dbReference>
<keyword evidence="1" id="KW-0129">CBS domain</keyword>
<gene>
    <name evidence="4" type="ORF">GCM10011357_35800</name>
</gene>
<dbReference type="Proteomes" id="UP000614272">
    <property type="component" value="Unassembled WGS sequence"/>
</dbReference>
<reference evidence="5" key="1">
    <citation type="journal article" date="2019" name="Int. J. Syst. Evol. Microbiol.">
        <title>The Global Catalogue of Microorganisms (GCM) 10K type strain sequencing project: providing services to taxonomists for standard genome sequencing and annotation.</title>
        <authorList>
            <consortium name="The Broad Institute Genomics Platform"/>
            <consortium name="The Broad Institute Genome Sequencing Center for Infectious Disease"/>
            <person name="Wu L."/>
            <person name="Ma J."/>
        </authorList>
    </citation>
    <scope>NUCLEOTIDE SEQUENCE [LARGE SCALE GENOMIC DNA]</scope>
    <source>
        <strain evidence="5">CGMCC 1.12923</strain>
    </source>
</reference>
<dbReference type="InterPro" id="IPR046342">
    <property type="entry name" value="CBS_dom_sf"/>
</dbReference>
<dbReference type="EMBL" id="BMGJ01000020">
    <property type="protein sequence ID" value="GGD77543.1"/>
    <property type="molecule type" value="Genomic_DNA"/>
</dbReference>
<accession>A0ABQ1RPM2</accession>
<feature type="transmembrane region" description="Helical" evidence="2">
    <location>
        <begin position="37"/>
        <end position="56"/>
    </location>
</feature>
<organism evidence="4 5">
    <name type="scientific">Lacimicrobium alkaliphilum</name>
    <dbReference type="NCBI Taxonomy" id="1526571"/>
    <lineage>
        <taxon>Bacteria</taxon>
        <taxon>Pseudomonadati</taxon>
        <taxon>Pseudomonadota</taxon>
        <taxon>Gammaproteobacteria</taxon>
        <taxon>Alteromonadales</taxon>
        <taxon>Alteromonadaceae</taxon>
        <taxon>Lacimicrobium</taxon>
    </lineage>
</organism>
<keyword evidence="2" id="KW-1133">Transmembrane helix</keyword>
<dbReference type="SMART" id="SM00116">
    <property type="entry name" value="CBS"/>
    <property type="match status" value="2"/>
</dbReference>
<dbReference type="RefSeq" id="WP_099036639.1">
    <property type="nucleotide sequence ID" value="NZ_BMGJ01000020.1"/>
</dbReference>
<evidence type="ECO:0000313" key="5">
    <source>
        <dbReference type="Proteomes" id="UP000614272"/>
    </source>
</evidence>
<feature type="domain" description="CBS" evidence="3">
    <location>
        <begin position="338"/>
        <end position="395"/>
    </location>
</feature>